<feature type="region of interest" description="Disordered" evidence="3">
    <location>
        <begin position="54"/>
        <end position="93"/>
    </location>
</feature>
<evidence type="ECO:0000256" key="2">
    <source>
        <dbReference type="PROSITE-ProRule" id="PRU00176"/>
    </source>
</evidence>
<organism evidence="5">
    <name type="scientific">Ixodes ricinus</name>
    <name type="common">Common tick</name>
    <name type="synonym">Acarus ricinus</name>
    <dbReference type="NCBI Taxonomy" id="34613"/>
    <lineage>
        <taxon>Eukaryota</taxon>
        <taxon>Metazoa</taxon>
        <taxon>Ecdysozoa</taxon>
        <taxon>Arthropoda</taxon>
        <taxon>Chelicerata</taxon>
        <taxon>Arachnida</taxon>
        <taxon>Acari</taxon>
        <taxon>Parasitiformes</taxon>
        <taxon>Ixodida</taxon>
        <taxon>Ixodoidea</taxon>
        <taxon>Ixodidae</taxon>
        <taxon>Ixodinae</taxon>
        <taxon>Ixodes</taxon>
    </lineage>
</organism>
<evidence type="ECO:0000313" key="5">
    <source>
        <dbReference type="EMBL" id="JAA69777.1"/>
    </source>
</evidence>
<evidence type="ECO:0000256" key="1">
    <source>
        <dbReference type="ARBA" id="ARBA00022884"/>
    </source>
</evidence>
<proteinExistence type="evidence at transcript level"/>
<evidence type="ECO:0000259" key="4">
    <source>
        <dbReference type="PROSITE" id="PS50102"/>
    </source>
</evidence>
<feature type="compositionally biased region" description="Basic and acidic residues" evidence="3">
    <location>
        <begin position="73"/>
        <end position="84"/>
    </location>
</feature>
<dbReference type="PROSITE" id="PS50102">
    <property type="entry name" value="RRM"/>
    <property type="match status" value="1"/>
</dbReference>
<dbReference type="AlphaFoldDB" id="A0A0K8RF37"/>
<accession>A0A0K8RF37</accession>
<feature type="domain" description="RRM" evidence="4">
    <location>
        <begin position="95"/>
        <end position="169"/>
    </location>
</feature>
<protein>
    <submittedName>
        <fullName evidence="5">Putative polypyrimidine tract binding protein 1</fullName>
    </submittedName>
</protein>
<dbReference type="InterPro" id="IPR000504">
    <property type="entry name" value="RRM_dom"/>
</dbReference>
<dbReference type="GO" id="GO:0003723">
    <property type="term" value="F:RNA binding"/>
    <property type="evidence" value="ECO:0007669"/>
    <property type="project" value="UniProtKB-UniRule"/>
</dbReference>
<dbReference type="PANTHER" id="PTHR15592">
    <property type="entry name" value="MATRIN 3/NUCLEAR PROTEIN 220-RELATED"/>
    <property type="match status" value="1"/>
</dbReference>
<dbReference type="Gene3D" id="3.30.70.330">
    <property type="match status" value="1"/>
</dbReference>
<sequence length="274" mass="29379">MNCMAIMNGEVSAEALRRSAEQKESDEAQQNDYNHTLALKRKLDDRGSDELLTQNSAVSNGSIMSPQNNHSDNNNDAKKVKLDTNSKSGLGKPSRVVHIRNIPNDATDTDIVHLGIPFGKVTNVLQLKGKNQAFLEMSDEASAVSMVDYFTKASPTVRGRVVYVQFSNHRELKTEGMHGNLVAQAKPGRVSGRLQHGPSSGGGQPDLSRVSGPAARHLQSGGKSPQDRHLHQKQHIPGLDSVQRRDGSPGSQAGAGRTGASTMPAARCASSTRS</sequence>
<dbReference type="InterPro" id="IPR035979">
    <property type="entry name" value="RBD_domain_sf"/>
</dbReference>
<dbReference type="SUPFAM" id="SSF54928">
    <property type="entry name" value="RNA-binding domain, RBD"/>
    <property type="match status" value="1"/>
</dbReference>
<reference evidence="5" key="1">
    <citation type="submission" date="2012-12" db="EMBL/GenBank/DDBJ databases">
        <title>Identification and characterization of a phenylalanine ammonia-lyase gene family in Isatis indigotica Fort.</title>
        <authorList>
            <person name="Liu Q."/>
            <person name="Chen J."/>
            <person name="Zhou X."/>
            <person name="Di P."/>
            <person name="Xiao Y."/>
            <person name="Xuan H."/>
            <person name="Zhang L."/>
            <person name="Chen W."/>
        </authorList>
    </citation>
    <scope>NUCLEOTIDE SEQUENCE</scope>
    <source>
        <tissue evidence="5">Salivary gland</tissue>
    </source>
</reference>
<dbReference type="SMART" id="SM00360">
    <property type="entry name" value="RRM"/>
    <property type="match status" value="1"/>
</dbReference>
<feature type="compositionally biased region" description="Polar residues" evidence="3">
    <location>
        <begin position="54"/>
        <end position="72"/>
    </location>
</feature>
<name>A0A0K8RF37_IXORI</name>
<dbReference type="EMBL" id="GADI01004031">
    <property type="protein sequence ID" value="JAA69777.1"/>
    <property type="molecule type" value="mRNA"/>
</dbReference>
<feature type="region of interest" description="Disordered" evidence="3">
    <location>
        <begin position="189"/>
        <end position="274"/>
    </location>
</feature>
<dbReference type="InterPro" id="IPR012677">
    <property type="entry name" value="Nucleotide-bd_a/b_plait_sf"/>
</dbReference>
<dbReference type="CDD" id="cd12421">
    <property type="entry name" value="RRM1_PTBP1_hnRNPL_like"/>
    <property type="match status" value="1"/>
</dbReference>
<evidence type="ECO:0000256" key="3">
    <source>
        <dbReference type="SAM" id="MobiDB-lite"/>
    </source>
</evidence>
<keyword evidence="1 2" id="KW-0694">RNA-binding</keyword>